<evidence type="ECO:0000313" key="6">
    <source>
        <dbReference type="Proteomes" id="UP000078534"/>
    </source>
</evidence>
<gene>
    <name evidence="5" type="ORF">A6K24_01780</name>
</gene>
<dbReference type="PIRSF" id="PIRSF006241">
    <property type="entry name" value="HyI"/>
    <property type="match status" value="1"/>
</dbReference>
<dbReference type="Proteomes" id="UP000078534">
    <property type="component" value="Unassembled WGS sequence"/>
</dbReference>
<proteinExistence type="inferred from homology"/>
<dbReference type="SUPFAM" id="SSF51658">
    <property type="entry name" value="Xylose isomerase-like"/>
    <property type="match status" value="1"/>
</dbReference>
<evidence type="ECO:0000256" key="1">
    <source>
        <dbReference type="ARBA" id="ARBA00023235"/>
    </source>
</evidence>
<dbReference type="Gene3D" id="3.20.20.150">
    <property type="entry name" value="Divalent-metal-dependent TIM barrel enzymes"/>
    <property type="match status" value="1"/>
</dbReference>
<name>A0A179T5M5_9BACI</name>
<dbReference type="PANTHER" id="PTHR43489">
    <property type="entry name" value="ISOMERASE"/>
    <property type="match status" value="1"/>
</dbReference>
<feature type="active site" description="Proton donor/acceptor" evidence="3">
    <location>
        <position position="133"/>
    </location>
</feature>
<dbReference type="RefSeq" id="WP_066324868.1">
    <property type="nucleotide sequence ID" value="NZ_LWSG01000001.1"/>
</dbReference>
<comment type="caution">
    <text evidence="5">The sequence shown here is derived from an EMBL/GenBank/DDBJ whole genome shotgun (WGS) entry which is preliminary data.</text>
</comment>
<comment type="similarity">
    <text evidence="2">Belongs to the hyi family.</text>
</comment>
<evidence type="ECO:0000313" key="5">
    <source>
        <dbReference type="EMBL" id="OAS89305.1"/>
    </source>
</evidence>
<dbReference type="InterPro" id="IPR036237">
    <property type="entry name" value="Xyl_isomerase-like_sf"/>
</dbReference>
<dbReference type="PANTHER" id="PTHR43489:SF3">
    <property type="entry name" value="XYLOSE ISOMERASE DOMAIN PROTEIN TIM BARREL"/>
    <property type="match status" value="1"/>
</dbReference>
<organism evidence="5 6">
    <name type="scientific">Metabacillus litoralis</name>
    <dbReference type="NCBI Taxonomy" id="152268"/>
    <lineage>
        <taxon>Bacteria</taxon>
        <taxon>Bacillati</taxon>
        <taxon>Bacillota</taxon>
        <taxon>Bacilli</taxon>
        <taxon>Bacillales</taxon>
        <taxon>Bacillaceae</taxon>
        <taxon>Metabacillus</taxon>
    </lineage>
</organism>
<protein>
    <submittedName>
        <fullName evidence="5">Xylose isomerase</fullName>
    </submittedName>
</protein>
<dbReference type="STRING" id="152268.A6K24_01780"/>
<feature type="domain" description="Xylose isomerase-like TIM barrel" evidence="4">
    <location>
        <begin position="19"/>
        <end position="234"/>
    </location>
</feature>
<feature type="active site" description="Proton donor/acceptor" evidence="3">
    <location>
        <position position="231"/>
    </location>
</feature>
<evidence type="ECO:0000259" key="4">
    <source>
        <dbReference type="Pfam" id="PF01261"/>
    </source>
</evidence>
<sequence length="258" mass="29104">MKYSLCIGAYKGKDVVYHLEKIKEHGFQGLEYYSWWDLDIKQVAKEQDRIGVGIIATCTKFFNLVDESKRLEYIDGIKQTIEACKILGTKSIITQTGNVINGMSREIQQQAMVETLKQSASLCEEAGIILEVEPLNGLVDHRGHFLQYSDEAVSVIDQVNSQNVKLVFDVYHQQITEGNVIRNATNYIDRISHYHIADNPGRKQPGTGELNYINILNAIKETGYDGYVGLECGYTIDTDEALDVFKQTILKNVETLSV</sequence>
<keyword evidence="6" id="KW-1185">Reference proteome</keyword>
<dbReference type="OrthoDB" id="9786584at2"/>
<dbReference type="InterPro" id="IPR013022">
    <property type="entry name" value="Xyl_isomerase-like_TIM-brl"/>
</dbReference>
<accession>A0A179T5M5</accession>
<evidence type="ECO:0000256" key="2">
    <source>
        <dbReference type="PIRNR" id="PIRNR006241"/>
    </source>
</evidence>
<dbReference type="InterPro" id="IPR026040">
    <property type="entry name" value="HyI-like"/>
</dbReference>
<dbReference type="GO" id="GO:0016853">
    <property type="term" value="F:isomerase activity"/>
    <property type="evidence" value="ECO:0007669"/>
    <property type="project" value="UniProtKB-KW"/>
</dbReference>
<dbReference type="AlphaFoldDB" id="A0A179T5M5"/>
<dbReference type="InterPro" id="IPR050417">
    <property type="entry name" value="Sugar_Epim/Isomerase"/>
</dbReference>
<reference evidence="6" key="1">
    <citation type="submission" date="2016-04" db="EMBL/GenBank/DDBJ databases">
        <authorList>
            <person name="Lyu Z."/>
            <person name="Lyu W."/>
        </authorList>
    </citation>
    <scope>NUCLEOTIDE SEQUENCE [LARGE SCALE GENOMIC DNA]</scope>
    <source>
        <strain evidence="6">C44</strain>
    </source>
</reference>
<evidence type="ECO:0000256" key="3">
    <source>
        <dbReference type="PIRSR" id="PIRSR006241-50"/>
    </source>
</evidence>
<dbReference type="Pfam" id="PF01261">
    <property type="entry name" value="AP_endonuc_2"/>
    <property type="match status" value="1"/>
</dbReference>
<keyword evidence="1 2" id="KW-0413">Isomerase</keyword>
<dbReference type="EMBL" id="LWSG01000001">
    <property type="protein sequence ID" value="OAS89305.1"/>
    <property type="molecule type" value="Genomic_DNA"/>
</dbReference>